<protein>
    <recommendedName>
        <fullName evidence="5">Multidrug transporter</fullName>
    </recommendedName>
</protein>
<feature type="signal peptide" evidence="2">
    <location>
        <begin position="1"/>
        <end position="27"/>
    </location>
</feature>
<keyword evidence="4" id="KW-1185">Reference proteome</keyword>
<keyword evidence="1" id="KW-1133">Transmembrane helix</keyword>
<accession>A0ABZ1CND3</accession>
<dbReference type="EMBL" id="CP141769">
    <property type="protein sequence ID" value="WRS40405.1"/>
    <property type="molecule type" value="Genomic_DNA"/>
</dbReference>
<evidence type="ECO:0000313" key="4">
    <source>
        <dbReference type="Proteomes" id="UP001334732"/>
    </source>
</evidence>
<organism evidence="3 4">
    <name type="scientific">Thiobacillus sedimenti</name>
    <dbReference type="NCBI Taxonomy" id="3110231"/>
    <lineage>
        <taxon>Bacteria</taxon>
        <taxon>Pseudomonadati</taxon>
        <taxon>Pseudomonadota</taxon>
        <taxon>Betaproteobacteria</taxon>
        <taxon>Nitrosomonadales</taxon>
        <taxon>Thiobacillaceae</taxon>
        <taxon>Thiobacillus</taxon>
    </lineage>
</organism>
<evidence type="ECO:0000256" key="1">
    <source>
        <dbReference type="SAM" id="Phobius"/>
    </source>
</evidence>
<reference evidence="3 4" key="1">
    <citation type="submission" date="2023-12" db="EMBL/GenBank/DDBJ databases">
        <title>Thiobacillus sedimentum sp. nov., a chemolithoautotrophic sulfur-oxidizing bacterium isolated from freshwater sediment.</title>
        <authorList>
            <person name="Luo J."/>
            <person name="Dai C."/>
        </authorList>
    </citation>
    <scope>NUCLEOTIDE SEQUENCE [LARGE SCALE GENOMIC DNA]</scope>
    <source>
        <strain evidence="3 4">SCUT-2</strain>
    </source>
</reference>
<keyword evidence="2" id="KW-0732">Signal</keyword>
<proteinExistence type="predicted"/>
<feature type="transmembrane region" description="Helical" evidence="1">
    <location>
        <begin position="51"/>
        <end position="71"/>
    </location>
</feature>
<evidence type="ECO:0000313" key="3">
    <source>
        <dbReference type="EMBL" id="WRS40405.1"/>
    </source>
</evidence>
<sequence>MSGVIRRAWAVAVLAASIGGAPLCAHAEQPDTVSGDRATDMVVDAVVMRPLGLVATVAGAALTVVALPFTIPSGSVGRSVHELVVRPAEYTFKRPLGDFSDSGEGGD</sequence>
<keyword evidence="1" id="KW-0812">Transmembrane</keyword>
<gene>
    <name evidence="3" type="ORF">VA613_05905</name>
</gene>
<keyword evidence="1" id="KW-0472">Membrane</keyword>
<dbReference type="Proteomes" id="UP001334732">
    <property type="component" value="Chromosome"/>
</dbReference>
<name>A0ABZ1CND3_9PROT</name>
<evidence type="ECO:0008006" key="5">
    <source>
        <dbReference type="Google" id="ProtNLM"/>
    </source>
</evidence>
<dbReference type="RefSeq" id="WP_324780935.1">
    <property type="nucleotide sequence ID" value="NZ_CP141769.1"/>
</dbReference>
<evidence type="ECO:0000256" key="2">
    <source>
        <dbReference type="SAM" id="SignalP"/>
    </source>
</evidence>
<feature type="chain" id="PRO_5046488512" description="Multidrug transporter" evidence="2">
    <location>
        <begin position="28"/>
        <end position="107"/>
    </location>
</feature>